<feature type="transmembrane region" description="Helical" evidence="1">
    <location>
        <begin position="123"/>
        <end position="145"/>
    </location>
</feature>
<keyword evidence="1" id="KW-0472">Membrane</keyword>
<evidence type="ECO:0000256" key="1">
    <source>
        <dbReference type="SAM" id="Phobius"/>
    </source>
</evidence>
<protein>
    <recommendedName>
        <fullName evidence="2">CAAX prenyl protease 2/Lysostaphin resistance protein A-like domain-containing protein</fullName>
    </recommendedName>
</protein>
<feature type="transmembrane region" description="Helical" evidence="1">
    <location>
        <begin position="166"/>
        <end position="184"/>
    </location>
</feature>
<name>A0A2L2X842_9FIRM</name>
<accession>A0A2L2X842</accession>
<keyword evidence="1" id="KW-1133">Transmembrane helix</keyword>
<evidence type="ECO:0000259" key="2">
    <source>
        <dbReference type="Pfam" id="PF02517"/>
    </source>
</evidence>
<comment type="caution">
    <text evidence="3">The sequence shown here is derived from an EMBL/GenBank/DDBJ whole genome shotgun (WGS) entry which is preliminary data.</text>
</comment>
<dbReference type="Proteomes" id="UP000239549">
    <property type="component" value="Unassembled WGS sequence"/>
</dbReference>
<keyword evidence="1" id="KW-0812">Transmembrane</keyword>
<keyword evidence="4" id="KW-1185">Reference proteome</keyword>
<feature type="transmembrane region" description="Helical" evidence="1">
    <location>
        <begin position="12"/>
        <end position="30"/>
    </location>
</feature>
<feature type="transmembrane region" description="Helical" evidence="1">
    <location>
        <begin position="42"/>
        <end position="60"/>
    </location>
</feature>
<dbReference type="GO" id="GO:0004175">
    <property type="term" value="F:endopeptidase activity"/>
    <property type="evidence" value="ECO:0007669"/>
    <property type="project" value="UniProtKB-ARBA"/>
</dbReference>
<dbReference type="EMBL" id="BFAV01000028">
    <property type="protein sequence ID" value="GBF32359.1"/>
    <property type="molecule type" value="Genomic_DNA"/>
</dbReference>
<proteinExistence type="predicted"/>
<dbReference type="GO" id="GO:0080120">
    <property type="term" value="P:CAAX-box protein maturation"/>
    <property type="evidence" value="ECO:0007669"/>
    <property type="project" value="UniProtKB-ARBA"/>
</dbReference>
<feature type="domain" description="CAAX prenyl protease 2/Lysostaphin resistance protein A-like" evidence="2">
    <location>
        <begin position="123"/>
        <end position="222"/>
    </location>
</feature>
<feature type="transmembrane region" description="Helical" evidence="1">
    <location>
        <begin position="204"/>
        <end position="227"/>
    </location>
</feature>
<dbReference type="InterPro" id="IPR003675">
    <property type="entry name" value="Rce1/LyrA-like_dom"/>
</dbReference>
<organism evidence="3 4">
    <name type="scientific">Desulfocucumis palustris</name>
    <dbReference type="NCBI Taxonomy" id="1898651"/>
    <lineage>
        <taxon>Bacteria</taxon>
        <taxon>Bacillati</taxon>
        <taxon>Bacillota</taxon>
        <taxon>Clostridia</taxon>
        <taxon>Eubacteriales</taxon>
        <taxon>Desulfocucumaceae</taxon>
        <taxon>Desulfocucumis</taxon>
    </lineage>
</organism>
<evidence type="ECO:0000313" key="3">
    <source>
        <dbReference type="EMBL" id="GBF32359.1"/>
    </source>
</evidence>
<gene>
    <name evidence="3" type="ORF">DCCM_0553</name>
</gene>
<feature type="transmembrane region" description="Helical" evidence="1">
    <location>
        <begin position="72"/>
        <end position="93"/>
    </location>
</feature>
<sequence length="229" mass="24735">MKMEQNHGYLKHLKLFGAFYLVVLLSYLTLGRFTDNRHILELVTGQIALIGVLLLLFKVTPGGAAAALARMGLYKTLLFIAGGFVLGAINRYYLEYAAKQGFAVQPGDNQLKINSFDARGIDFVLLVAVITVTAPLLEELIFRFAALGRVHRLINASNLSIGRKGALSAALVFVVSILFALAHAPSPATLAVYFFSSVIYSLSYLKYGLPAAVLLHSAGNAFSLLIASL</sequence>
<dbReference type="OrthoDB" id="9782250at2"/>
<evidence type="ECO:0000313" key="4">
    <source>
        <dbReference type="Proteomes" id="UP000239549"/>
    </source>
</evidence>
<dbReference type="AlphaFoldDB" id="A0A2L2X842"/>
<reference evidence="4" key="1">
    <citation type="submission" date="2018-02" db="EMBL/GenBank/DDBJ databases">
        <title>Genome sequence of Desulfocucumis palustris strain NAW-5.</title>
        <authorList>
            <person name="Watanabe M."/>
            <person name="Kojima H."/>
            <person name="Fukui M."/>
        </authorList>
    </citation>
    <scope>NUCLEOTIDE SEQUENCE [LARGE SCALE GENOMIC DNA]</scope>
    <source>
        <strain evidence="4">NAW-5</strain>
    </source>
</reference>
<dbReference type="Pfam" id="PF02517">
    <property type="entry name" value="Rce1-like"/>
    <property type="match status" value="1"/>
</dbReference>